<accession>L2GXM3</accession>
<evidence type="ECO:0000256" key="1">
    <source>
        <dbReference type="ARBA" id="ARBA00005655"/>
    </source>
</evidence>
<dbReference type="EMBL" id="GL877404">
    <property type="protein sequence ID" value="ELA48406.1"/>
    <property type="molecule type" value="Genomic_DNA"/>
</dbReference>
<protein>
    <submittedName>
        <fullName evidence="2">Uncharacterized protein</fullName>
    </submittedName>
</protein>
<dbReference type="VEuPathDB" id="MicrosporidiaDB:VCUG_00015"/>
<sequence>MDDRICNEYTVGFCTRQAFYDSRLTQKCEKLHDKGKKCAYDEHTVYGYEMGVYKTYRGILMEMERKAKNKNGILMNLRKFHDNIADKNGENEHKIANDDPKSTGHNTLNEYKIGDIMNILDKLHDKLIRNLKLSTFDLSLHQIYGQLMVYLINSKPVPSNFFVCEVCANLVVKTERCEHPFHREYEKLRVVTEKLSKKLNQTIVR</sequence>
<dbReference type="GeneID" id="19877907"/>
<gene>
    <name evidence="2" type="ORF">VCUG_00015</name>
</gene>
<organism evidence="2 3">
    <name type="scientific">Vavraia culicis (isolate floridensis)</name>
    <name type="common">Microsporidian parasite</name>
    <dbReference type="NCBI Taxonomy" id="948595"/>
    <lineage>
        <taxon>Eukaryota</taxon>
        <taxon>Fungi</taxon>
        <taxon>Fungi incertae sedis</taxon>
        <taxon>Microsporidia</taxon>
        <taxon>Pleistophoridae</taxon>
        <taxon>Vavraia</taxon>
    </lineage>
</organism>
<dbReference type="GO" id="GO:0003729">
    <property type="term" value="F:mRNA binding"/>
    <property type="evidence" value="ECO:0007669"/>
    <property type="project" value="InterPro"/>
</dbReference>
<comment type="similarity">
    <text evidence="1">Belongs to the Luc7 family.</text>
</comment>
<keyword evidence="3" id="KW-1185">Reference proteome</keyword>
<dbReference type="RefSeq" id="XP_008073036.1">
    <property type="nucleotide sequence ID" value="XM_008074845.1"/>
</dbReference>
<dbReference type="OrthoDB" id="10365106at2759"/>
<dbReference type="GO" id="GO:0005685">
    <property type="term" value="C:U1 snRNP"/>
    <property type="evidence" value="ECO:0007669"/>
    <property type="project" value="InterPro"/>
</dbReference>
<dbReference type="HOGENOM" id="CLU_1338436_0_0_1"/>
<proteinExistence type="inferred from homology"/>
<evidence type="ECO:0000313" key="2">
    <source>
        <dbReference type="EMBL" id="ELA48406.1"/>
    </source>
</evidence>
<dbReference type="InterPro" id="IPR004882">
    <property type="entry name" value="Luc7-rel"/>
</dbReference>
<dbReference type="Pfam" id="PF03194">
    <property type="entry name" value="LUC7"/>
    <property type="match status" value="1"/>
</dbReference>
<dbReference type="OMA" id="ERCEHPF"/>
<reference evidence="3" key="1">
    <citation type="submission" date="2011-03" db="EMBL/GenBank/DDBJ databases">
        <title>The genome sequence of Vavraia culicis strain floridensis.</title>
        <authorList>
            <consortium name="The Broad Institute Genome Sequencing Platform"/>
            <person name="Cuomo C."/>
            <person name="Becnel J."/>
            <person name="Sanscrainte N."/>
            <person name="Young S.K."/>
            <person name="Zeng Q."/>
            <person name="Gargeya S."/>
            <person name="Fitzgerald M."/>
            <person name="Haas B."/>
            <person name="Abouelleil A."/>
            <person name="Alvarado L."/>
            <person name="Arachchi H.M."/>
            <person name="Berlin A."/>
            <person name="Chapman S.B."/>
            <person name="Gearin G."/>
            <person name="Goldberg J."/>
            <person name="Griggs A."/>
            <person name="Gujja S."/>
            <person name="Hansen M."/>
            <person name="Heiman D."/>
            <person name="Howarth C."/>
            <person name="Larimer J."/>
            <person name="Lui A."/>
            <person name="MacDonald P.J.P."/>
            <person name="McCowen C."/>
            <person name="Montmayeur A."/>
            <person name="Murphy C."/>
            <person name="Neiman D."/>
            <person name="Pearson M."/>
            <person name="Priest M."/>
            <person name="Roberts A."/>
            <person name="Saif S."/>
            <person name="Shea T."/>
            <person name="Sisk P."/>
            <person name="Stolte C."/>
            <person name="Sykes S."/>
            <person name="Wortman J."/>
            <person name="Nusbaum C."/>
            <person name="Birren B."/>
        </authorList>
    </citation>
    <scope>NUCLEOTIDE SEQUENCE [LARGE SCALE GENOMIC DNA]</scope>
    <source>
        <strain evidence="3">floridensis</strain>
    </source>
</reference>
<dbReference type="GO" id="GO:0006376">
    <property type="term" value="P:mRNA splice site recognition"/>
    <property type="evidence" value="ECO:0007669"/>
    <property type="project" value="InterPro"/>
</dbReference>
<dbReference type="AlphaFoldDB" id="L2GXM3"/>
<dbReference type="Proteomes" id="UP000011081">
    <property type="component" value="Unassembled WGS sequence"/>
</dbReference>
<dbReference type="InParanoid" id="L2GXM3"/>
<evidence type="ECO:0000313" key="3">
    <source>
        <dbReference type="Proteomes" id="UP000011081"/>
    </source>
</evidence>
<name>L2GXM3_VAVCU</name>